<comment type="function">
    <text evidence="6">TFIIA is a component of the transcription machinery of RNA polymerase II and plays an important role in transcriptional activation.</text>
</comment>
<dbReference type="SUPFAM" id="SSF47396">
    <property type="entry name" value="Transcription factor IIA (TFIIA), alpha-helical domain"/>
    <property type="match status" value="1"/>
</dbReference>
<evidence type="ECO:0000256" key="1">
    <source>
        <dbReference type="ARBA" id="ARBA00004123"/>
    </source>
</evidence>
<proteinExistence type="inferred from homology"/>
<dbReference type="InterPro" id="IPR003194">
    <property type="entry name" value="TFIIA_gsu"/>
</dbReference>
<keyword evidence="5 6" id="KW-0539">Nucleus</keyword>
<dbReference type="InterPro" id="IPR015871">
    <property type="entry name" value="TFIIA_gsu_C"/>
</dbReference>
<dbReference type="AlphaFoldDB" id="A0A2P6VG83"/>
<evidence type="ECO:0000256" key="4">
    <source>
        <dbReference type="ARBA" id="ARBA00023163"/>
    </source>
</evidence>
<dbReference type="GO" id="GO:0005672">
    <property type="term" value="C:transcription factor TFIIA complex"/>
    <property type="evidence" value="ECO:0007669"/>
    <property type="project" value="InterPro"/>
</dbReference>
<gene>
    <name evidence="9" type="ORF">C2E20_3639</name>
</gene>
<dbReference type="Proteomes" id="UP000239649">
    <property type="component" value="Unassembled WGS sequence"/>
</dbReference>
<evidence type="ECO:0000256" key="6">
    <source>
        <dbReference type="PIRNR" id="PIRNR009415"/>
    </source>
</evidence>
<dbReference type="STRING" id="554055.A0A2P6VG83"/>
<keyword evidence="3 6" id="KW-0805">Transcription regulation</keyword>
<organism evidence="9 10">
    <name type="scientific">Micractinium conductrix</name>
    <dbReference type="NCBI Taxonomy" id="554055"/>
    <lineage>
        <taxon>Eukaryota</taxon>
        <taxon>Viridiplantae</taxon>
        <taxon>Chlorophyta</taxon>
        <taxon>core chlorophytes</taxon>
        <taxon>Trebouxiophyceae</taxon>
        <taxon>Chlorellales</taxon>
        <taxon>Chlorellaceae</taxon>
        <taxon>Chlorella clade</taxon>
        <taxon>Micractinium</taxon>
    </lineage>
</organism>
<name>A0A2P6VG83_9CHLO</name>
<dbReference type="InterPro" id="IPR015872">
    <property type="entry name" value="TFIIA_gsu_N"/>
</dbReference>
<feature type="domain" description="Transcription initiation factor IIA gamma subunit C-terminal" evidence="8">
    <location>
        <begin position="60"/>
        <end position="107"/>
    </location>
</feature>
<protein>
    <recommendedName>
        <fullName evidence="6">Transcription initiation factor IIA subunit 2</fullName>
    </recommendedName>
</protein>
<dbReference type="InterPro" id="IPR009088">
    <property type="entry name" value="TFIIA_b-brl"/>
</dbReference>
<evidence type="ECO:0000313" key="10">
    <source>
        <dbReference type="Proteomes" id="UP000239649"/>
    </source>
</evidence>
<dbReference type="CDD" id="cd10014">
    <property type="entry name" value="TFIIA_gamma_C"/>
    <property type="match status" value="1"/>
</dbReference>
<dbReference type="Gene3D" id="2.30.18.10">
    <property type="entry name" value="Transcription factor IIA (TFIIA), beta-barrel domain"/>
    <property type="match status" value="1"/>
</dbReference>
<evidence type="ECO:0000256" key="3">
    <source>
        <dbReference type="ARBA" id="ARBA00023015"/>
    </source>
</evidence>
<comment type="subcellular location">
    <subcellularLocation>
        <location evidence="1 6">Nucleus</location>
    </subcellularLocation>
</comment>
<feature type="domain" description="Transcription initiation factor IIA gamma subunit N-terminal" evidence="7">
    <location>
        <begin position="6"/>
        <end position="49"/>
    </location>
</feature>
<dbReference type="InterPro" id="IPR009083">
    <property type="entry name" value="TFIIA_a-hlx"/>
</dbReference>
<dbReference type="GO" id="GO:0006367">
    <property type="term" value="P:transcription initiation at RNA polymerase II promoter"/>
    <property type="evidence" value="ECO:0007669"/>
    <property type="project" value="InterPro"/>
</dbReference>
<reference evidence="9 10" key="1">
    <citation type="journal article" date="2018" name="Plant J.">
        <title>Genome sequences of Chlorella sorokiniana UTEX 1602 and Micractinium conductrix SAG 241.80: implications to maltose excretion by a green alga.</title>
        <authorList>
            <person name="Arriola M.B."/>
            <person name="Velmurugan N."/>
            <person name="Zhang Y."/>
            <person name="Plunkett M.H."/>
            <person name="Hondzo H."/>
            <person name="Barney B.M."/>
        </authorList>
    </citation>
    <scope>NUCLEOTIDE SEQUENCE [LARGE SCALE GENOMIC DNA]</scope>
    <source>
        <strain evidence="9 10">SAG 241.80</strain>
    </source>
</reference>
<evidence type="ECO:0000259" key="8">
    <source>
        <dbReference type="Pfam" id="PF02751"/>
    </source>
</evidence>
<dbReference type="PIRSF" id="PIRSF009415">
    <property type="entry name" value="Hum_TFIIA_gamma"/>
    <property type="match status" value="1"/>
</dbReference>
<evidence type="ECO:0000313" key="9">
    <source>
        <dbReference type="EMBL" id="PSC73087.1"/>
    </source>
</evidence>
<evidence type="ECO:0000259" key="7">
    <source>
        <dbReference type="Pfam" id="PF02268"/>
    </source>
</evidence>
<dbReference type="OrthoDB" id="586585at2759"/>
<evidence type="ECO:0000256" key="2">
    <source>
        <dbReference type="ARBA" id="ARBA00007675"/>
    </source>
</evidence>
<keyword evidence="4 6" id="KW-0804">Transcription</keyword>
<dbReference type="Pfam" id="PF02268">
    <property type="entry name" value="TFIIA_gamma_N"/>
    <property type="match status" value="1"/>
</dbReference>
<keyword evidence="10" id="KW-1185">Reference proteome</keyword>
<dbReference type="PANTHER" id="PTHR10966">
    <property type="entry name" value="TRANSCRIPTION INITIATION FACTOR IIA SUBUNIT 2"/>
    <property type="match status" value="1"/>
</dbReference>
<comment type="caution">
    <text evidence="9">The sequence shown here is derived from an EMBL/GenBank/DDBJ whole genome shotgun (WGS) entry which is preliminary data.</text>
</comment>
<dbReference type="EMBL" id="LHPF02000008">
    <property type="protein sequence ID" value="PSC73087.1"/>
    <property type="molecule type" value="Genomic_DNA"/>
</dbReference>
<dbReference type="SUPFAM" id="SSF50784">
    <property type="entry name" value="Transcription factor IIA (TFIIA), beta-barrel domain"/>
    <property type="match status" value="1"/>
</dbReference>
<accession>A0A2P6VG83</accession>
<dbReference type="Gene3D" id="1.10.287.190">
    <property type="entry name" value="Transcription factor IIA gamma subunit, alpha-helical domain"/>
    <property type="match status" value="1"/>
</dbReference>
<dbReference type="GO" id="GO:0003743">
    <property type="term" value="F:translation initiation factor activity"/>
    <property type="evidence" value="ECO:0007669"/>
    <property type="project" value="UniProtKB-KW"/>
</dbReference>
<evidence type="ECO:0000256" key="5">
    <source>
        <dbReference type="ARBA" id="ARBA00023242"/>
    </source>
</evidence>
<dbReference type="Pfam" id="PF02751">
    <property type="entry name" value="TFIIA_gamma_C"/>
    <property type="match status" value="1"/>
</dbReference>
<sequence>MACSALYRQSKLGTSLVDALDQLVEEGKLPPQLALRILDEYDTVVLDSLENKVTAKANMKGHLDIYRYCDNVWTFILSGATFRLAPTQGSSRRDEQEVRVEKCKIVCVDQKLAPGADA</sequence>
<comment type="similarity">
    <text evidence="2 6">Belongs to the TFIIA subunit 2 family.</text>
</comment>